<dbReference type="AlphaFoldDB" id="A0A439DGR6"/>
<dbReference type="Proteomes" id="UP000286045">
    <property type="component" value="Unassembled WGS sequence"/>
</dbReference>
<name>A0A439DGR6_9PEZI</name>
<gene>
    <name evidence="1" type="ORF">EKO27_g1521</name>
</gene>
<comment type="caution">
    <text evidence="1">The sequence shown here is derived from an EMBL/GenBank/DDBJ whole genome shotgun (WGS) entry which is preliminary data.</text>
</comment>
<dbReference type="InterPro" id="IPR036928">
    <property type="entry name" value="AS_sf"/>
</dbReference>
<keyword evidence="2" id="KW-1185">Reference proteome</keyword>
<evidence type="ECO:0000313" key="1">
    <source>
        <dbReference type="EMBL" id="RWA13606.1"/>
    </source>
</evidence>
<dbReference type="EMBL" id="RYZI01000023">
    <property type="protein sequence ID" value="RWA13606.1"/>
    <property type="molecule type" value="Genomic_DNA"/>
</dbReference>
<dbReference type="SUPFAM" id="SSF75304">
    <property type="entry name" value="Amidase signature (AS) enzymes"/>
    <property type="match status" value="1"/>
</dbReference>
<protein>
    <submittedName>
        <fullName evidence="1">Uncharacterized protein</fullName>
    </submittedName>
</protein>
<dbReference type="STRING" id="363999.A0A439DGR6"/>
<reference evidence="1 2" key="1">
    <citation type="submission" date="2018-12" db="EMBL/GenBank/DDBJ databases">
        <title>Draft genome sequence of Xylaria grammica IHI A82.</title>
        <authorList>
            <person name="Buettner E."/>
            <person name="Kellner H."/>
        </authorList>
    </citation>
    <scope>NUCLEOTIDE SEQUENCE [LARGE SCALE GENOMIC DNA]</scope>
    <source>
        <strain evidence="1 2">IHI A82</strain>
    </source>
</reference>
<dbReference type="Gene3D" id="3.90.1300.10">
    <property type="entry name" value="Amidase signature (AS) domain"/>
    <property type="match status" value="1"/>
</dbReference>
<evidence type="ECO:0000313" key="2">
    <source>
        <dbReference type="Proteomes" id="UP000286045"/>
    </source>
</evidence>
<proteinExistence type="predicted"/>
<accession>A0A439DGR6</accession>
<sequence>MKHNPHSLYTLRDAIRYAGETPKEEPGQWNFNTLVRAADDGDEADRDMARFTASHNLRLHIETTSSIGGNPQIAVPMPPHPTDYLFSSKIKFGRVSTGPNIPTSIMFIGRRFDDGLVISAAYTFEQATHHIDKFRPIAAPSTELFKENKVKIWGDWVKVIRPQQGYRQWQTEGAQIKTK</sequence>
<organism evidence="1 2">
    <name type="scientific">Xylaria grammica</name>
    <dbReference type="NCBI Taxonomy" id="363999"/>
    <lineage>
        <taxon>Eukaryota</taxon>
        <taxon>Fungi</taxon>
        <taxon>Dikarya</taxon>
        <taxon>Ascomycota</taxon>
        <taxon>Pezizomycotina</taxon>
        <taxon>Sordariomycetes</taxon>
        <taxon>Xylariomycetidae</taxon>
        <taxon>Xylariales</taxon>
        <taxon>Xylariaceae</taxon>
        <taxon>Xylaria</taxon>
    </lineage>
</organism>